<gene>
    <name evidence="2" type="ORF">HEB94_000450</name>
</gene>
<evidence type="ECO:0008006" key="4">
    <source>
        <dbReference type="Google" id="ProtNLM"/>
    </source>
</evidence>
<keyword evidence="1" id="KW-0812">Transmembrane</keyword>
<evidence type="ECO:0000313" key="3">
    <source>
        <dbReference type="Proteomes" id="UP000638648"/>
    </source>
</evidence>
<dbReference type="Proteomes" id="UP000638648">
    <property type="component" value="Unassembled WGS sequence"/>
</dbReference>
<proteinExistence type="predicted"/>
<feature type="transmembrane region" description="Helical" evidence="1">
    <location>
        <begin position="162"/>
        <end position="182"/>
    </location>
</feature>
<dbReference type="AlphaFoldDB" id="A0A927R5R7"/>
<organism evidence="2 3">
    <name type="scientific">Actinopolymorpha pittospori</name>
    <dbReference type="NCBI Taxonomy" id="648752"/>
    <lineage>
        <taxon>Bacteria</taxon>
        <taxon>Bacillati</taxon>
        <taxon>Actinomycetota</taxon>
        <taxon>Actinomycetes</taxon>
        <taxon>Propionibacteriales</taxon>
        <taxon>Actinopolymorphaceae</taxon>
        <taxon>Actinopolymorpha</taxon>
    </lineage>
</organism>
<feature type="transmembrane region" description="Helical" evidence="1">
    <location>
        <begin position="128"/>
        <end position="150"/>
    </location>
</feature>
<evidence type="ECO:0000313" key="2">
    <source>
        <dbReference type="EMBL" id="MBE1603602.1"/>
    </source>
</evidence>
<dbReference type="RefSeq" id="WP_192748375.1">
    <property type="nucleotide sequence ID" value="NZ_BAABJL010000148.1"/>
</dbReference>
<sequence length="246" mass="25958">MKTSNDNLLRLAGLAALLAGICYVFVGLFHPANVASAVTTTRWQVVHVLACAMCFFGLLGMAGLYARQAVKTGWLGLAGYLLLSLWLTIVMGFSFVEAFILPHVASAVPTFVQSWMGMFNGPAGTFDLGILPTIWTSTAPMYIGGGLLFGIATFRAGILPRWAGALLALSVALAPVAALLPNAAQPKIAVPFGMALAWLGFALLSERRTEGVVAVLPPQGRAPEGCGVMSQRGGIRHIRVGNDHDH</sequence>
<keyword evidence="1" id="KW-0472">Membrane</keyword>
<feature type="transmembrane region" description="Helical" evidence="1">
    <location>
        <begin position="47"/>
        <end position="66"/>
    </location>
</feature>
<keyword evidence="3" id="KW-1185">Reference proteome</keyword>
<evidence type="ECO:0000256" key="1">
    <source>
        <dbReference type="SAM" id="Phobius"/>
    </source>
</evidence>
<name>A0A927R5R7_9ACTN</name>
<accession>A0A927R5R7</accession>
<feature type="transmembrane region" description="Helical" evidence="1">
    <location>
        <begin position="188"/>
        <end position="204"/>
    </location>
</feature>
<dbReference type="EMBL" id="JADBEM010000001">
    <property type="protein sequence ID" value="MBE1603602.1"/>
    <property type="molecule type" value="Genomic_DNA"/>
</dbReference>
<comment type="caution">
    <text evidence="2">The sequence shown here is derived from an EMBL/GenBank/DDBJ whole genome shotgun (WGS) entry which is preliminary data.</text>
</comment>
<feature type="transmembrane region" description="Helical" evidence="1">
    <location>
        <begin position="78"/>
        <end position="108"/>
    </location>
</feature>
<protein>
    <recommendedName>
        <fullName evidence="4">DUF4386 family protein</fullName>
    </recommendedName>
</protein>
<keyword evidence="1" id="KW-1133">Transmembrane helix</keyword>
<reference evidence="2" key="1">
    <citation type="submission" date="2020-10" db="EMBL/GenBank/DDBJ databases">
        <title>Sequencing the genomes of 1000 actinobacteria strains.</title>
        <authorList>
            <person name="Klenk H.-P."/>
        </authorList>
    </citation>
    <scope>NUCLEOTIDE SEQUENCE</scope>
    <source>
        <strain evidence="2">DSM 45354</strain>
    </source>
</reference>